<protein>
    <recommendedName>
        <fullName evidence="4">Peptidase M20 dimerisation domain-containing protein</fullName>
    </recommendedName>
</protein>
<dbReference type="GO" id="GO:0006508">
    <property type="term" value="P:proteolysis"/>
    <property type="evidence" value="ECO:0007669"/>
    <property type="project" value="UniProtKB-KW"/>
</dbReference>
<dbReference type="InterPro" id="IPR002933">
    <property type="entry name" value="Peptidase_M20"/>
</dbReference>
<evidence type="ECO:0000256" key="3">
    <source>
        <dbReference type="ARBA" id="ARBA00022801"/>
    </source>
</evidence>
<dbReference type="RefSeq" id="WP_065247922.1">
    <property type="nucleotide sequence ID" value="NZ_CP012117.1"/>
</dbReference>
<dbReference type="GO" id="GO:0046872">
    <property type="term" value="F:metal ion binding"/>
    <property type="evidence" value="ECO:0007669"/>
    <property type="project" value="UniProtKB-KW"/>
</dbReference>
<evidence type="ECO:0000256" key="2">
    <source>
        <dbReference type="ARBA" id="ARBA00022723"/>
    </source>
</evidence>
<sequence length="457" mass="48512">MSLSVDAINDKVKALQPQALEDLTALVAIPSIAFDGYDQSHVQASAEKVASLLEDAGMPEVSIESVDGGAPAVLARRPAKPGKPTVMLYAHHDVQPVGDESEWTTPPFEATERNGRLYGRGAADDKAGVMAHVTALRALKEELEESGVGIVVFVEGEEEYGSETFRPFLEKHQDLMRSDIIVVADSSNWAVGRPALTTSLRGVVAFELDVQVLDYSVHSGMFGGPVLDALTQLSRILTTFHNEDGTIAVEGLHVAEAPKVDMEEADFRRDAGVPEGLPLAGDGSITSRLWTKPAISVIGIDAPPVQQASNTLVSKARAKVSVRIAPGEDPAHATEVLKKHVEAHTPAAAKVTFTPVDAGKPFLAPASSEGMDLARRAFHNSWGVEPVDTGLGGSIPFISDLLELFPKADVLVTGVEDPDSRAHGVDESLHLGDFERVCVAEALILLGAAELDPKETA</sequence>
<organism evidence="5 6">
    <name type="scientific">Dermabacter vaginalis</name>
    <dbReference type="NCBI Taxonomy" id="1630135"/>
    <lineage>
        <taxon>Bacteria</taxon>
        <taxon>Bacillati</taxon>
        <taxon>Actinomycetota</taxon>
        <taxon>Actinomycetes</taxon>
        <taxon>Micrococcales</taxon>
        <taxon>Dermabacteraceae</taxon>
        <taxon>Dermabacter</taxon>
    </lineage>
</organism>
<dbReference type="PANTHER" id="PTHR43270">
    <property type="entry name" value="BETA-ALA-HIS DIPEPTIDASE"/>
    <property type="match status" value="1"/>
</dbReference>
<dbReference type="KEGG" id="dva:DAD186_12340"/>
<dbReference type="STRING" id="1630135.DAD186_12340"/>
<feature type="domain" description="Peptidase M20 dimerisation" evidence="4">
    <location>
        <begin position="199"/>
        <end position="347"/>
    </location>
</feature>
<keyword evidence="1" id="KW-0645">Protease</keyword>
<dbReference type="SUPFAM" id="SSF53187">
    <property type="entry name" value="Zn-dependent exopeptidases"/>
    <property type="match status" value="1"/>
</dbReference>
<keyword evidence="3" id="KW-0378">Hydrolase</keyword>
<name>A0A1B0ZIJ7_9MICO</name>
<dbReference type="GO" id="GO:0008233">
    <property type="term" value="F:peptidase activity"/>
    <property type="evidence" value="ECO:0007669"/>
    <property type="project" value="UniProtKB-KW"/>
</dbReference>
<dbReference type="InterPro" id="IPR051458">
    <property type="entry name" value="Cyt/Met_Dipeptidase"/>
</dbReference>
<accession>A0A1B0ZIJ7</accession>
<dbReference type="PANTHER" id="PTHR43270:SF12">
    <property type="entry name" value="SUCCINYL-DIAMINOPIMELATE DESUCCINYLASE"/>
    <property type="match status" value="1"/>
</dbReference>
<dbReference type="PATRIC" id="fig|1630135.4.peg.1235"/>
<proteinExistence type="predicted"/>
<keyword evidence="2" id="KW-0479">Metal-binding</keyword>
<evidence type="ECO:0000259" key="4">
    <source>
        <dbReference type="Pfam" id="PF07687"/>
    </source>
</evidence>
<evidence type="ECO:0000313" key="6">
    <source>
        <dbReference type="Proteomes" id="UP000092596"/>
    </source>
</evidence>
<dbReference type="Pfam" id="PF07687">
    <property type="entry name" value="M20_dimer"/>
    <property type="match status" value="1"/>
</dbReference>
<evidence type="ECO:0000256" key="1">
    <source>
        <dbReference type="ARBA" id="ARBA00022670"/>
    </source>
</evidence>
<dbReference type="Proteomes" id="UP000092596">
    <property type="component" value="Chromosome"/>
</dbReference>
<gene>
    <name evidence="5" type="ORF">DAD186_12340</name>
</gene>
<dbReference type="InterPro" id="IPR011650">
    <property type="entry name" value="Peptidase_M20_dimer"/>
</dbReference>
<dbReference type="Gene3D" id="3.40.630.10">
    <property type="entry name" value="Zn peptidases"/>
    <property type="match status" value="1"/>
</dbReference>
<reference evidence="5 6" key="1">
    <citation type="submission" date="2015-06" db="EMBL/GenBank/DDBJ databases">
        <title>Investigation of pathophysiology for high-risk pregnancy and development of treatment modality based on it.</title>
        <authorList>
            <person name="Kim B.-C."/>
            <person name="Lim S."/>
        </authorList>
    </citation>
    <scope>NUCLEOTIDE SEQUENCE [LARGE SCALE GENOMIC DNA]</scope>
    <source>
        <strain evidence="5 6">AD1-86</strain>
    </source>
</reference>
<dbReference type="Gene3D" id="3.30.70.360">
    <property type="match status" value="1"/>
</dbReference>
<dbReference type="Pfam" id="PF01546">
    <property type="entry name" value="Peptidase_M20"/>
    <property type="match status" value="1"/>
</dbReference>
<evidence type="ECO:0000313" key="5">
    <source>
        <dbReference type="EMBL" id="ANP27784.1"/>
    </source>
</evidence>
<dbReference type="NCBIfam" id="NF005914">
    <property type="entry name" value="PRK07907.1"/>
    <property type="match status" value="1"/>
</dbReference>
<dbReference type="AlphaFoldDB" id="A0A1B0ZIJ7"/>
<dbReference type="EMBL" id="CP012117">
    <property type="protein sequence ID" value="ANP27784.1"/>
    <property type="molecule type" value="Genomic_DNA"/>
</dbReference>